<feature type="compositionally biased region" description="Acidic residues" evidence="1">
    <location>
        <begin position="33"/>
        <end position="44"/>
    </location>
</feature>
<dbReference type="PROSITE" id="PS51257">
    <property type="entry name" value="PROKAR_LIPOPROTEIN"/>
    <property type="match status" value="1"/>
</dbReference>
<keyword evidence="4" id="KW-1185">Reference proteome</keyword>
<sequence length="99" mass="10952">MRKKFINVSIFLSAALLLAACEGTSSADTSSQTDEDTTSEEVDSDTSSADVSIDLMGLAEHYHTGDEVELVASAEGDTTEENWHWYTRESDEDEWEVLQ</sequence>
<name>A0A2T0W5M0_9LACT</name>
<evidence type="ECO:0000313" key="4">
    <source>
        <dbReference type="Proteomes" id="UP000238205"/>
    </source>
</evidence>
<feature type="signal peptide" evidence="2">
    <location>
        <begin position="1"/>
        <end position="27"/>
    </location>
</feature>
<dbReference type="Proteomes" id="UP000238205">
    <property type="component" value="Unassembled WGS sequence"/>
</dbReference>
<protein>
    <submittedName>
        <fullName evidence="3">Uncharacterized protein</fullName>
    </submittedName>
</protein>
<evidence type="ECO:0000256" key="2">
    <source>
        <dbReference type="SAM" id="SignalP"/>
    </source>
</evidence>
<organism evidence="3 4">
    <name type="scientific">Alkalibacterium olivapovliticus</name>
    <dbReference type="NCBI Taxonomy" id="99907"/>
    <lineage>
        <taxon>Bacteria</taxon>
        <taxon>Bacillati</taxon>
        <taxon>Bacillota</taxon>
        <taxon>Bacilli</taxon>
        <taxon>Lactobacillales</taxon>
        <taxon>Carnobacteriaceae</taxon>
        <taxon>Alkalibacterium</taxon>
    </lineage>
</organism>
<feature type="compositionally biased region" description="Low complexity" evidence="1">
    <location>
        <begin position="23"/>
        <end position="32"/>
    </location>
</feature>
<evidence type="ECO:0000313" key="3">
    <source>
        <dbReference type="EMBL" id="PRY81385.1"/>
    </source>
</evidence>
<dbReference type="RefSeq" id="WP_211295456.1">
    <property type="nucleotide sequence ID" value="NZ_PVTO01000018.1"/>
</dbReference>
<feature type="region of interest" description="Disordered" evidence="1">
    <location>
        <begin position="23"/>
        <end position="49"/>
    </location>
</feature>
<accession>A0A2T0W5M0</accession>
<comment type="caution">
    <text evidence="3">The sequence shown here is derived from an EMBL/GenBank/DDBJ whole genome shotgun (WGS) entry which is preliminary data.</text>
</comment>
<proteinExistence type="predicted"/>
<gene>
    <name evidence="3" type="ORF">CLV38_11835</name>
</gene>
<dbReference type="AlphaFoldDB" id="A0A2T0W5M0"/>
<keyword evidence="2" id="KW-0732">Signal</keyword>
<reference evidence="3 4" key="1">
    <citation type="submission" date="2018-03" db="EMBL/GenBank/DDBJ databases">
        <title>Genomic Encyclopedia of Archaeal and Bacterial Type Strains, Phase II (KMG-II): from individual species to whole genera.</title>
        <authorList>
            <person name="Goeker M."/>
        </authorList>
    </citation>
    <scope>NUCLEOTIDE SEQUENCE [LARGE SCALE GENOMIC DNA]</scope>
    <source>
        <strain evidence="3 4">DSM 13175</strain>
    </source>
</reference>
<evidence type="ECO:0000256" key="1">
    <source>
        <dbReference type="SAM" id="MobiDB-lite"/>
    </source>
</evidence>
<dbReference type="EMBL" id="PVTO01000018">
    <property type="protein sequence ID" value="PRY81385.1"/>
    <property type="molecule type" value="Genomic_DNA"/>
</dbReference>
<feature type="chain" id="PRO_5015548778" evidence="2">
    <location>
        <begin position="28"/>
        <end position="99"/>
    </location>
</feature>